<feature type="compositionally biased region" description="Basic and acidic residues" evidence="18">
    <location>
        <begin position="62"/>
        <end position="79"/>
    </location>
</feature>
<evidence type="ECO:0000256" key="16">
    <source>
        <dbReference type="ARBA" id="ARBA00023242"/>
    </source>
</evidence>
<evidence type="ECO:0000313" key="21">
    <source>
        <dbReference type="EnsemblMetazoa" id="OVOC6676.1"/>
    </source>
</evidence>
<evidence type="ECO:0000256" key="17">
    <source>
        <dbReference type="ARBA" id="ARBA00023273"/>
    </source>
</evidence>
<evidence type="ECO:0000256" key="10">
    <source>
        <dbReference type="ARBA" id="ARBA00022728"/>
    </source>
</evidence>
<evidence type="ECO:0000256" key="9">
    <source>
        <dbReference type="ARBA" id="ARBA00022664"/>
    </source>
</evidence>
<protein>
    <recommendedName>
        <fullName evidence="6">Protein CASC3</fullName>
    </recommendedName>
</protein>
<keyword evidence="19" id="KW-0472">Membrane</keyword>
<evidence type="ECO:0000256" key="15">
    <source>
        <dbReference type="ARBA" id="ARBA00023187"/>
    </source>
</evidence>
<accession>A0A8R1XX21</accession>
<dbReference type="GO" id="GO:0003729">
    <property type="term" value="F:mRNA binding"/>
    <property type="evidence" value="ECO:0007669"/>
    <property type="project" value="InterPro"/>
</dbReference>
<keyword evidence="19" id="KW-0812">Transmembrane</keyword>
<dbReference type="InterPro" id="IPR018545">
    <property type="entry name" value="Btz_dom"/>
</dbReference>
<keyword evidence="9" id="KW-0507">mRNA processing</keyword>
<dbReference type="GO" id="GO:0005681">
    <property type="term" value="C:spliceosomal complex"/>
    <property type="evidence" value="ECO:0007669"/>
    <property type="project" value="UniProtKB-KW"/>
</dbReference>
<keyword evidence="16" id="KW-0539">Nucleus</keyword>
<keyword evidence="17" id="KW-0966">Cell projection</keyword>
<keyword evidence="7" id="KW-0813">Transport</keyword>
<evidence type="ECO:0000256" key="8">
    <source>
        <dbReference type="ARBA" id="ARBA00022490"/>
    </source>
</evidence>
<keyword evidence="12" id="KW-0810">Translation regulation</keyword>
<reference evidence="22" key="1">
    <citation type="submission" date="2013-10" db="EMBL/GenBank/DDBJ databases">
        <title>Genome sequencing of Onchocerca volvulus.</title>
        <authorList>
            <person name="Cotton J."/>
            <person name="Tsai J."/>
            <person name="Stanley E."/>
            <person name="Tracey A."/>
            <person name="Holroyd N."/>
            <person name="Lustigman S."/>
            <person name="Berriman M."/>
        </authorList>
    </citation>
    <scope>NUCLEOTIDE SEQUENCE</scope>
</reference>
<dbReference type="GO" id="GO:0051028">
    <property type="term" value="P:mRNA transport"/>
    <property type="evidence" value="ECO:0007669"/>
    <property type="project" value="UniProtKB-KW"/>
</dbReference>
<proteinExistence type="inferred from homology"/>
<dbReference type="GO" id="GO:0006397">
    <property type="term" value="P:mRNA processing"/>
    <property type="evidence" value="ECO:0007669"/>
    <property type="project" value="UniProtKB-KW"/>
</dbReference>
<keyword evidence="11" id="KW-0509">mRNA transport</keyword>
<evidence type="ECO:0000256" key="4">
    <source>
        <dbReference type="ARBA" id="ARBA00004556"/>
    </source>
</evidence>
<keyword evidence="14" id="KW-0866">Nonsense-mediated mRNA decay</keyword>
<comment type="subcellular location">
    <subcellularLocation>
        <location evidence="2">Cell projection</location>
        <location evidence="2">Dendrite</location>
    </subcellularLocation>
    <subcellularLocation>
        <location evidence="1">Cytoplasm</location>
        <location evidence="1">Stress granule</location>
    </subcellularLocation>
    <subcellularLocation>
        <location evidence="4">Cytoplasm</location>
        <location evidence="4">Perinuclear region</location>
    </subcellularLocation>
    <subcellularLocation>
        <location evidence="3">Nucleus speckle</location>
    </subcellularLocation>
</comment>
<keyword evidence="19" id="KW-1133">Transmembrane helix</keyword>
<evidence type="ECO:0000256" key="14">
    <source>
        <dbReference type="ARBA" id="ARBA00023161"/>
    </source>
</evidence>
<organism evidence="21 22">
    <name type="scientific">Onchocerca volvulus</name>
    <dbReference type="NCBI Taxonomy" id="6282"/>
    <lineage>
        <taxon>Eukaryota</taxon>
        <taxon>Metazoa</taxon>
        <taxon>Ecdysozoa</taxon>
        <taxon>Nematoda</taxon>
        <taxon>Chromadorea</taxon>
        <taxon>Rhabditida</taxon>
        <taxon>Spirurina</taxon>
        <taxon>Spiruromorpha</taxon>
        <taxon>Filarioidea</taxon>
        <taxon>Onchocercidae</taxon>
        <taxon>Onchocerca</taxon>
    </lineage>
</organism>
<dbReference type="PANTHER" id="PTHR13434">
    <property type="entry name" value="PROTEIN CASC3"/>
    <property type="match status" value="1"/>
</dbReference>
<dbReference type="InterPro" id="IPR028544">
    <property type="entry name" value="CASC3"/>
</dbReference>
<feature type="region of interest" description="Disordered" evidence="18">
    <location>
        <begin position="62"/>
        <end position="87"/>
    </location>
</feature>
<evidence type="ECO:0000256" key="11">
    <source>
        <dbReference type="ARBA" id="ARBA00022816"/>
    </source>
</evidence>
<evidence type="ECO:0000256" key="5">
    <source>
        <dbReference type="ARBA" id="ARBA00009548"/>
    </source>
</evidence>
<dbReference type="GO" id="GO:0048471">
    <property type="term" value="C:perinuclear region of cytoplasm"/>
    <property type="evidence" value="ECO:0007669"/>
    <property type="project" value="UniProtKB-SubCell"/>
</dbReference>
<evidence type="ECO:0000256" key="2">
    <source>
        <dbReference type="ARBA" id="ARBA00004279"/>
    </source>
</evidence>
<dbReference type="GO" id="GO:0006417">
    <property type="term" value="P:regulation of translation"/>
    <property type="evidence" value="ECO:0007669"/>
    <property type="project" value="UniProtKB-KW"/>
</dbReference>
<evidence type="ECO:0000256" key="6">
    <source>
        <dbReference type="ARBA" id="ARBA00019964"/>
    </source>
</evidence>
<feature type="transmembrane region" description="Helical" evidence="19">
    <location>
        <begin position="183"/>
        <end position="201"/>
    </location>
</feature>
<evidence type="ECO:0000259" key="20">
    <source>
        <dbReference type="SMART" id="SM01044"/>
    </source>
</evidence>
<comment type="similarity">
    <text evidence="5">Belongs to the CASC3 family.</text>
</comment>
<keyword evidence="13" id="KW-0694">RNA-binding</keyword>
<evidence type="ECO:0000256" key="19">
    <source>
        <dbReference type="SAM" id="Phobius"/>
    </source>
</evidence>
<dbReference type="OMA" id="NVWNASR"/>
<evidence type="ECO:0000256" key="3">
    <source>
        <dbReference type="ARBA" id="ARBA00004324"/>
    </source>
</evidence>
<dbReference type="Proteomes" id="UP000024404">
    <property type="component" value="Unassembled WGS sequence"/>
</dbReference>
<feature type="region of interest" description="Disordered" evidence="18">
    <location>
        <begin position="274"/>
        <end position="318"/>
    </location>
</feature>
<name>A0A8R1XX21_ONCVO</name>
<evidence type="ECO:0000256" key="13">
    <source>
        <dbReference type="ARBA" id="ARBA00022884"/>
    </source>
</evidence>
<dbReference type="GO" id="GO:0035145">
    <property type="term" value="C:exon-exon junction complex"/>
    <property type="evidence" value="ECO:0007669"/>
    <property type="project" value="InterPro"/>
</dbReference>
<dbReference type="PANTHER" id="PTHR13434:SF0">
    <property type="entry name" value="PROTEIN CASC3"/>
    <property type="match status" value="1"/>
</dbReference>
<dbReference type="EMBL" id="CMVM020000180">
    <property type="status" value="NOT_ANNOTATED_CDS"/>
    <property type="molecule type" value="Genomic_DNA"/>
</dbReference>
<dbReference type="Pfam" id="PF09405">
    <property type="entry name" value="Btz"/>
    <property type="match status" value="1"/>
</dbReference>
<feature type="compositionally biased region" description="Basic and acidic residues" evidence="18">
    <location>
        <begin position="274"/>
        <end position="291"/>
    </location>
</feature>
<keyword evidence="8" id="KW-0963">Cytoplasm</keyword>
<keyword evidence="10" id="KW-0747">Spliceosome</keyword>
<evidence type="ECO:0000256" key="1">
    <source>
        <dbReference type="ARBA" id="ARBA00004210"/>
    </source>
</evidence>
<sequence>MIIKTTFYILVPEEFPMKQRLMQSSFKMEKKKKIEVRVTMKESLEVLGITGTISEIKINDSEQSRKLEDEEPVNVHENENLENSVSNENANIQQLGSPDNDEEVSGFDQDQNEAHPAYIPRVGQFFMHDTRETGEKIKQYRLSRADYKWRHDLYNETDQIPMSDLEFAMKYGIDREGNPVSSLLYLLLIFLLGHIFILKLLQKLFPASQQDTRGINQIRAPAVPANIWNRLCHFKKTRRIHGHKTNYQDRRKDIRKAESENRLLSVGDALNKEYRENKKLDGGEEDRESRSEISNTDQNDTKLGMRLGKRYSTQRPTK</sequence>
<evidence type="ECO:0000256" key="7">
    <source>
        <dbReference type="ARBA" id="ARBA00022448"/>
    </source>
</evidence>
<keyword evidence="22" id="KW-1185">Reference proteome</keyword>
<dbReference type="EnsemblMetazoa" id="OVOC6676.1">
    <property type="protein sequence ID" value="OVOC6676.1"/>
    <property type="gene ID" value="WBGene00243485"/>
</dbReference>
<evidence type="ECO:0000256" key="18">
    <source>
        <dbReference type="SAM" id="MobiDB-lite"/>
    </source>
</evidence>
<dbReference type="AlphaFoldDB" id="A0A8R1XX21"/>
<dbReference type="GO" id="GO:0030425">
    <property type="term" value="C:dendrite"/>
    <property type="evidence" value="ECO:0007669"/>
    <property type="project" value="UniProtKB-SubCell"/>
</dbReference>
<dbReference type="GO" id="GO:0000184">
    <property type="term" value="P:nuclear-transcribed mRNA catabolic process, nonsense-mediated decay"/>
    <property type="evidence" value="ECO:0007669"/>
    <property type="project" value="UniProtKB-KW"/>
</dbReference>
<dbReference type="SMART" id="SM01044">
    <property type="entry name" value="Btz"/>
    <property type="match status" value="1"/>
</dbReference>
<dbReference type="GO" id="GO:0008380">
    <property type="term" value="P:RNA splicing"/>
    <property type="evidence" value="ECO:0007669"/>
    <property type="project" value="UniProtKB-KW"/>
</dbReference>
<evidence type="ECO:0000256" key="12">
    <source>
        <dbReference type="ARBA" id="ARBA00022845"/>
    </source>
</evidence>
<keyword evidence="15" id="KW-0508">mRNA splicing</keyword>
<evidence type="ECO:0000313" key="22">
    <source>
        <dbReference type="Proteomes" id="UP000024404"/>
    </source>
</evidence>
<feature type="domain" description="Btz" evidence="20">
    <location>
        <begin position="87"/>
        <end position="180"/>
    </location>
</feature>
<reference evidence="21" key="2">
    <citation type="submission" date="2022-06" db="UniProtKB">
        <authorList>
            <consortium name="EnsemblMetazoa"/>
        </authorList>
    </citation>
    <scope>IDENTIFICATION</scope>
</reference>
<dbReference type="GO" id="GO:0010494">
    <property type="term" value="C:cytoplasmic stress granule"/>
    <property type="evidence" value="ECO:0007669"/>
    <property type="project" value="UniProtKB-SubCell"/>
</dbReference>
<dbReference type="GO" id="GO:0016607">
    <property type="term" value="C:nuclear speck"/>
    <property type="evidence" value="ECO:0007669"/>
    <property type="project" value="UniProtKB-SubCell"/>
</dbReference>